<name>M6CQ57_9LEPT</name>
<keyword evidence="2" id="KW-0812">Transmembrane</keyword>
<dbReference type="GO" id="GO:0004016">
    <property type="term" value="F:adenylate cyclase activity"/>
    <property type="evidence" value="ECO:0007669"/>
    <property type="project" value="UniProtKB-ARBA"/>
</dbReference>
<evidence type="ECO:0000313" key="11">
    <source>
        <dbReference type="Proteomes" id="UP000011988"/>
    </source>
</evidence>
<dbReference type="FunFam" id="3.30.70.1230:FF:000036">
    <property type="entry name" value="Adenylate/guanylate cyclase catalytic domain protein"/>
    <property type="match status" value="1"/>
</dbReference>
<dbReference type="PROSITE" id="PS50125">
    <property type="entry name" value="GUANYLATE_CYCLASE_2"/>
    <property type="match status" value="1"/>
</dbReference>
<accession>M6CQ57</accession>
<evidence type="ECO:0000256" key="2">
    <source>
        <dbReference type="ARBA" id="ARBA00022692"/>
    </source>
</evidence>
<keyword evidence="3" id="KW-0547">Nucleotide-binding</keyword>
<organism evidence="10 11">
    <name type="scientific">Leptospira alstonii serovar Sichuan str. 79601</name>
    <dbReference type="NCBI Taxonomy" id="1218565"/>
    <lineage>
        <taxon>Bacteria</taxon>
        <taxon>Pseudomonadati</taxon>
        <taxon>Spirochaetota</taxon>
        <taxon>Spirochaetia</taxon>
        <taxon>Leptospirales</taxon>
        <taxon>Leptospiraceae</taxon>
        <taxon>Leptospira</taxon>
    </lineage>
</organism>
<dbReference type="SUPFAM" id="SSF55781">
    <property type="entry name" value="GAF domain-like"/>
    <property type="match status" value="1"/>
</dbReference>
<comment type="subcellular location">
    <subcellularLocation>
        <location evidence="1">Membrane</location>
    </subcellularLocation>
</comment>
<dbReference type="SMART" id="SM00065">
    <property type="entry name" value="GAF"/>
    <property type="match status" value="1"/>
</dbReference>
<dbReference type="Gene3D" id="3.30.450.40">
    <property type="match status" value="1"/>
</dbReference>
<comment type="similarity">
    <text evidence="7">Belongs to the adenylyl cyclase class-4/guanylyl cyclase family.</text>
</comment>
<dbReference type="Proteomes" id="UP000011988">
    <property type="component" value="Unassembled WGS sequence"/>
</dbReference>
<dbReference type="CDD" id="cd07302">
    <property type="entry name" value="CHD"/>
    <property type="match status" value="1"/>
</dbReference>
<reference evidence="10 11" key="1">
    <citation type="submission" date="2013-01" db="EMBL/GenBank/DDBJ databases">
        <authorList>
            <person name="Harkins D.M."/>
            <person name="Durkin A.S."/>
            <person name="Brinkac L.M."/>
            <person name="Haft D.H."/>
            <person name="Selengut J.D."/>
            <person name="Sanka R."/>
            <person name="DePew J."/>
            <person name="Purushe J."/>
            <person name="Galloway R.L."/>
            <person name="Vinetz J.M."/>
            <person name="Sutton G.G."/>
            <person name="Nierman W.C."/>
            <person name="Fouts D.E."/>
        </authorList>
    </citation>
    <scope>NUCLEOTIDE SEQUENCE [LARGE SCALE GENOMIC DNA]</scope>
    <source>
        <strain evidence="10 11">79601</strain>
    </source>
</reference>
<dbReference type="OrthoDB" id="9806704at2"/>
<dbReference type="AlphaFoldDB" id="M6CQ57"/>
<dbReference type="InterPro" id="IPR003018">
    <property type="entry name" value="GAF"/>
</dbReference>
<comment type="caution">
    <text evidence="10">The sequence shown here is derived from an EMBL/GenBank/DDBJ whole genome shotgun (WGS) entry which is preliminary data.</text>
</comment>
<evidence type="ECO:0000259" key="9">
    <source>
        <dbReference type="PROSITE" id="PS50125"/>
    </source>
</evidence>
<dbReference type="PANTHER" id="PTHR11920:SF335">
    <property type="entry name" value="GUANYLATE CYCLASE"/>
    <property type="match status" value="1"/>
</dbReference>
<dbReference type="SMART" id="SM00044">
    <property type="entry name" value="CYCc"/>
    <property type="match status" value="1"/>
</dbReference>
<gene>
    <name evidence="10" type="ORF">LEP1GSC194_1321</name>
</gene>
<dbReference type="InterPro" id="IPR050401">
    <property type="entry name" value="Cyclic_nucleotide_synthase"/>
</dbReference>
<dbReference type="Gene3D" id="3.30.70.1230">
    <property type="entry name" value="Nucleotide cyclase"/>
    <property type="match status" value="1"/>
</dbReference>
<dbReference type="GO" id="GO:0009190">
    <property type="term" value="P:cyclic nucleotide biosynthetic process"/>
    <property type="evidence" value="ECO:0007669"/>
    <property type="project" value="InterPro"/>
</dbReference>
<dbReference type="GO" id="GO:0000166">
    <property type="term" value="F:nucleotide binding"/>
    <property type="evidence" value="ECO:0007669"/>
    <property type="project" value="UniProtKB-KW"/>
</dbReference>
<keyword evidence="6 7" id="KW-0456">Lyase</keyword>
<feature type="coiled-coil region" evidence="8">
    <location>
        <begin position="253"/>
        <end position="280"/>
    </location>
</feature>
<evidence type="ECO:0000256" key="6">
    <source>
        <dbReference type="ARBA" id="ARBA00023239"/>
    </source>
</evidence>
<evidence type="ECO:0000256" key="1">
    <source>
        <dbReference type="ARBA" id="ARBA00004370"/>
    </source>
</evidence>
<dbReference type="InterPro" id="IPR001054">
    <property type="entry name" value="A/G_cyclase"/>
</dbReference>
<evidence type="ECO:0000256" key="3">
    <source>
        <dbReference type="ARBA" id="ARBA00022741"/>
    </source>
</evidence>
<dbReference type="GO" id="GO:0016020">
    <property type="term" value="C:membrane"/>
    <property type="evidence" value="ECO:0007669"/>
    <property type="project" value="UniProtKB-SubCell"/>
</dbReference>
<dbReference type="SUPFAM" id="SSF55073">
    <property type="entry name" value="Nucleotide cyclase"/>
    <property type="match status" value="1"/>
</dbReference>
<evidence type="ECO:0000256" key="5">
    <source>
        <dbReference type="ARBA" id="ARBA00023136"/>
    </source>
</evidence>
<dbReference type="Pfam" id="PF13185">
    <property type="entry name" value="GAF_2"/>
    <property type="match status" value="1"/>
</dbReference>
<sequence length="495" mass="55927">MEPTSTQKDFNSFFENEFQLLNEVNGTLDRKDSLEKEELFQELSKLGDAYESLLKQSSKLMKIGDSTQNRLMKVQTELQDSNQRLVSSYQNLKQLSEIGQIITASLEPKIILTSVYENTKSMVSMDILAFGIIEEGKNEIKYKFSLIEGRYTPAPSVDSLTEDNPSSFCYHNNQELITNDLEKDFPQYVSTIQKHFGEKTSSAVYLPLKVEERFIGILTIQSHNKNEFSENQLSILRTLANYVAIGVDNADAYKNLSKRNRELKDSLEKINILNVGLEKERQKSESLLLNILPKSTAERLKAGEVVIADYIKKSTVLFADIVGFSKLSTQIPTPNLLVEILNQIFTCFDDIASKYQLEKIKTIGDCYMMAGGIPIATEDHAEKIALAGIDMISGLKDLQKSWKYEFNIRIGIHTGDVVAGVIGKNKFVYDLWGDSVNTASRMESHGEPGKIHCSEAVYEFLKDLFVFEDRGIIEVKGKGPMRTFFLLSKVLIPNH</sequence>
<keyword evidence="5" id="KW-0472">Membrane</keyword>
<keyword evidence="4" id="KW-1133">Transmembrane helix</keyword>
<feature type="domain" description="Guanylate cyclase" evidence="9">
    <location>
        <begin position="315"/>
        <end position="443"/>
    </location>
</feature>
<evidence type="ECO:0000256" key="4">
    <source>
        <dbReference type="ARBA" id="ARBA00022989"/>
    </source>
</evidence>
<dbReference type="RefSeq" id="WP_020775189.1">
    <property type="nucleotide sequence ID" value="NZ_ANIK01000116.1"/>
</dbReference>
<proteinExistence type="inferred from homology"/>
<dbReference type="PROSITE" id="PS00452">
    <property type="entry name" value="GUANYLATE_CYCLASE_1"/>
    <property type="match status" value="1"/>
</dbReference>
<dbReference type="PATRIC" id="fig|1218565.3.peg.4332"/>
<evidence type="ECO:0000256" key="8">
    <source>
        <dbReference type="SAM" id="Coils"/>
    </source>
</evidence>
<evidence type="ECO:0000313" key="10">
    <source>
        <dbReference type="EMBL" id="EMJ90963.1"/>
    </source>
</evidence>
<evidence type="ECO:0000256" key="7">
    <source>
        <dbReference type="RuleBase" id="RU000405"/>
    </source>
</evidence>
<dbReference type="GO" id="GO:0035556">
    <property type="term" value="P:intracellular signal transduction"/>
    <property type="evidence" value="ECO:0007669"/>
    <property type="project" value="InterPro"/>
</dbReference>
<protein>
    <submittedName>
        <fullName evidence="10">Adenylate/guanylate cyclase catalytic domain protein</fullName>
    </submittedName>
</protein>
<dbReference type="InterPro" id="IPR029016">
    <property type="entry name" value="GAF-like_dom_sf"/>
</dbReference>
<dbReference type="PANTHER" id="PTHR11920">
    <property type="entry name" value="GUANYLYL CYCLASE"/>
    <property type="match status" value="1"/>
</dbReference>
<dbReference type="EMBL" id="ANIK01000116">
    <property type="protein sequence ID" value="EMJ90963.1"/>
    <property type="molecule type" value="Genomic_DNA"/>
</dbReference>
<dbReference type="Pfam" id="PF00211">
    <property type="entry name" value="Guanylate_cyc"/>
    <property type="match status" value="1"/>
</dbReference>
<dbReference type="InterPro" id="IPR029787">
    <property type="entry name" value="Nucleotide_cyclase"/>
</dbReference>
<keyword evidence="8" id="KW-0175">Coiled coil</keyword>
<dbReference type="InterPro" id="IPR018297">
    <property type="entry name" value="A/G_cyclase_CS"/>
</dbReference>